<dbReference type="RefSeq" id="WP_220202292.1">
    <property type="nucleotide sequence ID" value="NZ_BNJK01000001.1"/>
</dbReference>
<dbReference type="Proteomes" id="UP000597444">
    <property type="component" value="Unassembled WGS sequence"/>
</dbReference>
<evidence type="ECO:0000313" key="1">
    <source>
        <dbReference type="EMBL" id="GHO91395.1"/>
    </source>
</evidence>
<comment type="caution">
    <text evidence="1">The sequence shown here is derived from an EMBL/GenBank/DDBJ whole genome shotgun (WGS) entry which is preliminary data.</text>
</comment>
<accession>A0A8J3III4</accession>
<name>A0A8J3III4_9CHLR</name>
<organism evidence="1 2">
    <name type="scientific">Reticulibacter mediterranei</name>
    <dbReference type="NCBI Taxonomy" id="2778369"/>
    <lineage>
        <taxon>Bacteria</taxon>
        <taxon>Bacillati</taxon>
        <taxon>Chloroflexota</taxon>
        <taxon>Ktedonobacteria</taxon>
        <taxon>Ktedonobacterales</taxon>
        <taxon>Reticulibacteraceae</taxon>
        <taxon>Reticulibacter</taxon>
    </lineage>
</organism>
<dbReference type="AlphaFoldDB" id="A0A8J3III4"/>
<protein>
    <submittedName>
        <fullName evidence="1">Uncharacterized protein</fullName>
    </submittedName>
</protein>
<keyword evidence="2" id="KW-1185">Reference proteome</keyword>
<sequence>MKPMHRLQVLLFCAAERGVIITSQEREISAEIDEQEARRLAQRENAKHVLRESGLADMLQAVNRNLLKGRGWFEEYDTLVLFKWGTGYTKRHIWVEVEGSNIRFRLLPHRKCAATVPICDGEYHTLTQAMWSNHDLLQEELHRRYDRPVAESSSD</sequence>
<proteinExistence type="predicted"/>
<dbReference type="EMBL" id="BNJK01000001">
    <property type="protein sequence ID" value="GHO91395.1"/>
    <property type="molecule type" value="Genomic_DNA"/>
</dbReference>
<reference evidence="1" key="1">
    <citation type="submission" date="2020-10" db="EMBL/GenBank/DDBJ databases">
        <title>Taxonomic study of unclassified bacteria belonging to the class Ktedonobacteria.</title>
        <authorList>
            <person name="Yabe S."/>
            <person name="Wang C.M."/>
            <person name="Zheng Y."/>
            <person name="Sakai Y."/>
            <person name="Cavaletti L."/>
            <person name="Monciardini P."/>
            <person name="Donadio S."/>
        </authorList>
    </citation>
    <scope>NUCLEOTIDE SEQUENCE</scope>
    <source>
        <strain evidence="1">ID150040</strain>
    </source>
</reference>
<evidence type="ECO:0000313" key="2">
    <source>
        <dbReference type="Proteomes" id="UP000597444"/>
    </source>
</evidence>
<gene>
    <name evidence="1" type="ORF">KSF_014430</name>
</gene>